<comment type="caution">
    <text evidence="8">The sequence shown here is derived from an EMBL/GenBank/DDBJ whole genome shotgun (WGS) entry which is preliminary data.</text>
</comment>
<dbReference type="PROSITE" id="PS50940">
    <property type="entry name" value="CHIT_BIND_II"/>
    <property type="match status" value="3"/>
</dbReference>
<evidence type="ECO:0000259" key="7">
    <source>
        <dbReference type="PROSITE" id="PS50940"/>
    </source>
</evidence>
<feature type="domain" description="Chitin-binding type-2" evidence="7">
    <location>
        <begin position="231"/>
        <end position="284"/>
    </location>
</feature>
<dbReference type="AlphaFoldDB" id="A0A8J6HAD9"/>
<dbReference type="InterPro" id="IPR051940">
    <property type="entry name" value="Chitin_bind-dev_reg"/>
</dbReference>
<protein>
    <recommendedName>
        <fullName evidence="7">Chitin-binding type-2 domain-containing protein</fullName>
    </recommendedName>
</protein>
<reference evidence="8" key="1">
    <citation type="journal article" date="2020" name="J Insects Food Feed">
        <title>The yellow mealworm (Tenebrio molitor) genome: a resource for the emerging insects as food and feed industry.</title>
        <authorList>
            <person name="Eriksson T."/>
            <person name="Andere A."/>
            <person name="Kelstrup H."/>
            <person name="Emery V."/>
            <person name="Picard C."/>
        </authorList>
    </citation>
    <scope>NUCLEOTIDE SEQUENCE</scope>
    <source>
        <strain evidence="8">Stoneville</strain>
        <tissue evidence="8">Whole head</tissue>
    </source>
</reference>
<dbReference type="PANTHER" id="PTHR23301">
    <property type="entry name" value="CHITIN BINDING PERITROPHIN-A"/>
    <property type="match status" value="1"/>
</dbReference>
<keyword evidence="4" id="KW-1015">Disulfide bond</keyword>
<evidence type="ECO:0000256" key="1">
    <source>
        <dbReference type="ARBA" id="ARBA00022669"/>
    </source>
</evidence>
<dbReference type="Proteomes" id="UP000719412">
    <property type="component" value="Unassembled WGS sequence"/>
</dbReference>
<dbReference type="Gene3D" id="2.170.140.10">
    <property type="entry name" value="Chitin binding domain"/>
    <property type="match status" value="3"/>
</dbReference>
<dbReference type="SUPFAM" id="SSF57625">
    <property type="entry name" value="Invertebrate chitin-binding proteins"/>
    <property type="match status" value="4"/>
</dbReference>
<evidence type="ECO:0000313" key="8">
    <source>
        <dbReference type="EMBL" id="KAH0810671.1"/>
    </source>
</evidence>
<dbReference type="InterPro" id="IPR002557">
    <property type="entry name" value="Chitin-bd_dom"/>
</dbReference>
<dbReference type="GO" id="GO:0005576">
    <property type="term" value="C:extracellular region"/>
    <property type="evidence" value="ECO:0007669"/>
    <property type="project" value="InterPro"/>
</dbReference>
<evidence type="ECO:0000256" key="3">
    <source>
        <dbReference type="ARBA" id="ARBA00022737"/>
    </source>
</evidence>
<dbReference type="PANTHER" id="PTHR23301:SF98">
    <property type="entry name" value="CHITIN-BINDING TYPE-2 DOMAIN-CONTAINING PROTEIN-RELATED"/>
    <property type="match status" value="1"/>
</dbReference>
<evidence type="ECO:0000256" key="2">
    <source>
        <dbReference type="ARBA" id="ARBA00022729"/>
    </source>
</evidence>
<feature type="region of interest" description="Disordered" evidence="6">
    <location>
        <begin position="102"/>
        <end position="122"/>
    </location>
</feature>
<gene>
    <name evidence="8" type="ORF">GEV33_012119</name>
</gene>
<dbReference type="GO" id="GO:0008061">
    <property type="term" value="F:chitin binding"/>
    <property type="evidence" value="ECO:0007669"/>
    <property type="project" value="UniProtKB-KW"/>
</dbReference>
<proteinExistence type="predicted"/>
<accession>A0A8J6HAD9</accession>
<keyword evidence="5" id="KW-0325">Glycoprotein</keyword>
<keyword evidence="2" id="KW-0732">Signal</keyword>
<name>A0A8J6HAD9_TENMO</name>
<evidence type="ECO:0000256" key="6">
    <source>
        <dbReference type="SAM" id="MobiDB-lite"/>
    </source>
</evidence>
<feature type="domain" description="Chitin-binding type-2" evidence="7">
    <location>
        <begin position="296"/>
        <end position="352"/>
    </location>
</feature>
<dbReference type="InterPro" id="IPR036508">
    <property type="entry name" value="Chitin-bd_dom_sf"/>
</dbReference>
<evidence type="ECO:0000256" key="5">
    <source>
        <dbReference type="ARBA" id="ARBA00023180"/>
    </source>
</evidence>
<feature type="domain" description="Chitin-binding type-2" evidence="7">
    <location>
        <begin position="130"/>
        <end position="184"/>
    </location>
</feature>
<dbReference type="SMART" id="SM00494">
    <property type="entry name" value="ChtBD2"/>
    <property type="match status" value="4"/>
</dbReference>
<dbReference type="Pfam" id="PF01607">
    <property type="entry name" value="CBM_14"/>
    <property type="match status" value="3"/>
</dbReference>
<evidence type="ECO:0000313" key="9">
    <source>
        <dbReference type="Proteomes" id="UP000719412"/>
    </source>
</evidence>
<feature type="compositionally biased region" description="Polar residues" evidence="6">
    <location>
        <begin position="196"/>
        <end position="216"/>
    </location>
</feature>
<feature type="region of interest" description="Disordered" evidence="6">
    <location>
        <begin position="187"/>
        <end position="218"/>
    </location>
</feature>
<reference evidence="8" key="2">
    <citation type="submission" date="2021-08" db="EMBL/GenBank/DDBJ databases">
        <authorList>
            <person name="Eriksson T."/>
        </authorList>
    </citation>
    <scope>NUCLEOTIDE SEQUENCE</scope>
    <source>
        <strain evidence="8">Stoneville</strain>
        <tissue evidence="8">Whole head</tissue>
    </source>
</reference>
<keyword evidence="3" id="KW-0677">Repeat</keyword>
<organism evidence="8 9">
    <name type="scientific">Tenebrio molitor</name>
    <name type="common">Yellow mealworm beetle</name>
    <dbReference type="NCBI Taxonomy" id="7067"/>
    <lineage>
        <taxon>Eukaryota</taxon>
        <taxon>Metazoa</taxon>
        <taxon>Ecdysozoa</taxon>
        <taxon>Arthropoda</taxon>
        <taxon>Hexapoda</taxon>
        <taxon>Insecta</taxon>
        <taxon>Pterygota</taxon>
        <taxon>Neoptera</taxon>
        <taxon>Endopterygota</taxon>
        <taxon>Coleoptera</taxon>
        <taxon>Polyphaga</taxon>
        <taxon>Cucujiformia</taxon>
        <taxon>Tenebrionidae</taxon>
        <taxon>Tenebrio</taxon>
    </lineage>
</organism>
<dbReference type="EMBL" id="JABDTM020027343">
    <property type="protein sequence ID" value="KAH0810671.1"/>
    <property type="molecule type" value="Genomic_DNA"/>
</dbReference>
<keyword evidence="1" id="KW-0147">Chitin-binding</keyword>
<sequence>MYNFAFLHDFDVAGEITNSVPLGLPAHPEGPPAIKPKQNIQQFQIAVVLPPGAQKPTNGPQPPSSGSPNYVWVQLPASYFTQAPPVAQPLPVEPLPIQPGVMRPPSPANPPNVPAVPSPPTTSAPVGNLLKKCLTPRGQFQSDVCNKYVNCWDGVAVEQFCPEGTAFNAAKGYCDYPANVDCGGRPIQGIPPPTPSNATTAVPGQTSSEAPTTASPPTVIVSLPTIDPSLRKRCLKPRGQFRSESCNKYVNCWDDVVIEQECPEGLLFSNKGYCDYPHNVDCQNSSAPPRSGDLVSSECPLDFGTFRNKDDCRNYYTCIGGKIVANYSCPVGFNFNDNIGVCDYADRVDCTKEPFVYNPRSNFLSNVPKDFMEKIDNCEPGSMFALNPQCTAACLCHDGLSEVVQCPVGLAYDSHADKCLLPHLAKWYNPSLQILTNQQFCFS</sequence>
<evidence type="ECO:0000256" key="4">
    <source>
        <dbReference type="ARBA" id="ARBA00023157"/>
    </source>
</evidence>
<keyword evidence="9" id="KW-1185">Reference proteome</keyword>